<evidence type="ECO:0000313" key="4">
    <source>
        <dbReference type="Proteomes" id="UP000284657"/>
    </source>
</evidence>
<dbReference type="AlphaFoldDB" id="A0A3F2RXX3"/>
<protein>
    <submittedName>
        <fullName evidence="2">Uncharacterized protein</fullName>
    </submittedName>
</protein>
<evidence type="ECO:0000313" key="1">
    <source>
        <dbReference type="EMBL" id="RLN47167.1"/>
    </source>
</evidence>
<evidence type="ECO:0000313" key="3">
    <source>
        <dbReference type="Proteomes" id="UP000277300"/>
    </source>
</evidence>
<dbReference type="Proteomes" id="UP000277300">
    <property type="component" value="Unassembled WGS sequence"/>
</dbReference>
<gene>
    <name evidence="1" type="ORF">BBJ29_004983</name>
    <name evidence="2" type="ORF">BBP00_00002812</name>
</gene>
<proteinExistence type="predicted"/>
<comment type="caution">
    <text evidence="2">The sequence shown here is derived from an EMBL/GenBank/DDBJ whole genome shotgun (WGS) entry which is preliminary data.</text>
</comment>
<dbReference type="EMBL" id="MBAD02002477">
    <property type="protein sequence ID" value="RLN47167.1"/>
    <property type="molecule type" value="Genomic_DNA"/>
</dbReference>
<accession>A0A3F2RXX3</accession>
<sequence length="234" mass="22588">MDGNAEANVVDFVDSNVPVVAALERHVIELEMERMTRVARGDIAADGRSDAVRNEAGTDLLLHLLDANSAGTECSSSGSSSDSMDAMIVFPESQDCSQSASVSGAASGSNSVSSGDGAEPELILPIGITVDSNGLEISLGSAEFALGSGGVDISAGSVGISVGSGLADISVGSTESGVAVGSGGIDATVGSSLGISTGSDGLDVSVGSNGFDVTASSGGIGATVGSHDMGASVG</sequence>
<dbReference type="Proteomes" id="UP000284657">
    <property type="component" value="Unassembled WGS sequence"/>
</dbReference>
<organism evidence="2 3">
    <name type="scientific">Phytophthora kernoviae</name>
    <dbReference type="NCBI Taxonomy" id="325452"/>
    <lineage>
        <taxon>Eukaryota</taxon>
        <taxon>Sar</taxon>
        <taxon>Stramenopiles</taxon>
        <taxon>Oomycota</taxon>
        <taxon>Peronosporomycetes</taxon>
        <taxon>Peronosporales</taxon>
        <taxon>Peronosporaceae</taxon>
        <taxon>Phytophthora</taxon>
    </lineage>
</organism>
<evidence type="ECO:0000313" key="2">
    <source>
        <dbReference type="EMBL" id="RLN65499.1"/>
    </source>
</evidence>
<dbReference type="EMBL" id="MBDO02000052">
    <property type="protein sequence ID" value="RLN65499.1"/>
    <property type="molecule type" value="Genomic_DNA"/>
</dbReference>
<reference evidence="3 4" key="1">
    <citation type="submission" date="2018-07" db="EMBL/GenBank/DDBJ databases">
        <title>Genome sequencing of oomycete isolates from Chile give support for New Zealand origin for Phytophthora kernoviae and make available the first Nothophytophthora sp. genome.</title>
        <authorList>
            <person name="Studholme D.J."/>
            <person name="Sanfuentes E."/>
            <person name="Panda P."/>
            <person name="Hill R."/>
            <person name="Sambles C."/>
            <person name="Grant M."/>
            <person name="Williams N.M."/>
            <person name="Mcdougal R.L."/>
        </authorList>
    </citation>
    <scope>NUCLEOTIDE SEQUENCE [LARGE SCALE GENOMIC DNA]</scope>
    <source>
        <strain evidence="2">Chile6</strain>
        <strain evidence="1">Chile7</strain>
    </source>
</reference>
<name>A0A3F2RXX3_9STRA</name>